<reference evidence="5 6" key="1">
    <citation type="journal article" date="2023" name="Virus Evol.">
        <title>Computational host range prediction-The good, the bad, and the ugly.</title>
        <authorList>
            <person name="Howell A.A."/>
            <person name="Versoza C.J."/>
            <person name="Pfeifer S.P."/>
        </authorList>
    </citation>
    <scope>NUCLEOTIDE SEQUENCE [LARGE SCALE GENOMIC DNA]</scope>
    <source>
        <strain evidence="5 6">1610/1b</strain>
    </source>
</reference>
<keyword evidence="2" id="KW-0285">Flavoprotein</keyword>
<evidence type="ECO:0000256" key="4">
    <source>
        <dbReference type="ARBA" id="ARBA00023002"/>
    </source>
</evidence>
<name>A0ABZ2U9I7_9ACTN</name>
<organism evidence="5 6">
    <name type="scientific">Gordonia hydrophobica</name>
    <dbReference type="NCBI Taxonomy" id="40516"/>
    <lineage>
        <taxon>Bacteria</taxon>
        <taxon>Bacillati</taxon>
        <taxon>Actinomycetota</taxon>
        <taxon>Actinomycetes</taxon>
        <taxon>Mycobacteriales</taxon>
        <taxon>Gordoniaceae</taxon>
        <taxon>Gordonia</taxon>
    </lineage>
</organism>
<sequence>MLAAALEQANVPTLQALLVQLTGDEQWIREPFLSTRPKGIDDNDSGGLPEDLQKRVRDAAYRAIADWYEGKTPAVERPDADLIIRVMSATMGEEVPADYGPFMESKMDAFTQRTASTIQNPVPAGFSATIVGAGMSGICAAVKLKEAGVPFTILEKGSDVGGVWRQNSYPGCGVDTASHLYSYSFAQGHWSRYFAAKDEIQGYFRRVAEDFGIIEHIRFNAEVVDTRYDETTQRWTAEIRNPDGSDELVESNVLIAAVGAFGTPKWPSIEGINDFDGTMMHTAQWDNSVDLTGKRVAVIGNGASAMQLVPAIAERVESLTVFQRSKQWAAPFAKLHRPIPTSVQFLLDEVPLYEWWYRLRLSWIFDSKVYESLKVDPAWDHPERSLNPINDGHRRFFTRYIKEQLGDRQDLADKVIPDFPPYGKRMLLDNGWFRTLTRENVELVTTPIENISSSGIVTDDGAEREFDIIAMASGFDVARFLAPVPVHGRGGVSIREAWGDEDPRAYLGTVTPGFPNFFTLYGPNTALGHGGSFIFVVECQVNYVLAVLNEMFANDVTEVECRTEVCADYNALMEDMHSRMIWTHPGMSSYLQNSRGRVVMNSPWRTTDYWQLTKSADLADFETKQAPALLPVS</sequence>
<comment type="similarity">
    <text evidence="1">Belongs to the FAD-binding monooxygenase family.</text>
</comment>
<dbReference type="PANTHER" id="PTHR42877">
    <property type="entry name" value="L-ORNITHINE N(5)-MONOOXYGENASE-RELATED"/>
    <property type="match status" value="1"/>
</dbReference>
<evidence type="ECO:0000256" key="2">
    <source>
        <dbReference type="ARBA" id="ARBA00022630"/>
    </source>
</evidence>
<dbReference type="Proteomes" id="UP001479933">
    <property type="component" value="Chromosome"/>
</dbReference>
<dbReference type="InterPro" id="IPR051209">
    <property type="entry name" value="FAD-bind_Monooxygenase_sf"/>
</dbReference>
<dbReference type="RefSeq" id="WP_066163540.1">
    <property type="nucleotide sequence ID" value="NZ_CP136137.1"/>
</dbReference>
<accession>A0ABZ2U9I7</accession>
<dbReference type="Gene3D" id="3.50.50.60">
    <property type="entry name" value="FAD/NAD(P)-binding domain"/>
    <property type="match status" value="2"/>
</dbReference>
<dbReference type="PANTHER" id="PTHR42877:SF4">
    <property type="entry name" value="FAD_NAD(P)-BINDING DOMAIN-CONTAINING PROTEIN-RELATED"/>
    <property type="match status" value="1"/>
</dbReference>
<evidence type="ECO:0000256" key="3">
    <source>
        <dbReference type="ARBA" id="ARBA00022827"/>
    </source>
</evidence>
<dbReference type="SUPFAM" id="SSF51905">
    <property type="entry name" value="FAD/NAD(P)-binding domain"/>
    <property type="match status" value="1"/>
</dbReference>
<dbReference type="Pfam" id="PF00743">
    <property type="entry name" value="FMO-like"/>
    <property type="match status" value="1"/>
</dbReference>
<dbReference type="InterPro" id="IPR020946">
    <property type="entry name" value="Flavin_mOase-like"/>
</dbReference>
<dbReference type="PRINTS" id="PR00945">
    <property type="entry name" value="HGRDTASE"/>
</dbReference>
<dbReference type="EC" id="1.14.13.-" evidence="5"/>
<evidence type="ECO:0000313" key="6">
    <source>
        <dbReference type="Proteomes" id="UP001479933"/>
    </source>
</evidence>
<gene>
    <name evidence="5" type="ORF">RVF87_09730</name>
</gene>
<keyword evidence="3" id="KW-0274">FAD</keyword>
<protein>
    <submittedName>
        <fullName evidence="5">NAD(P)/FAD-dependent oxidoreductase</fullName>
        <ecNumber evidence="5">1.14.13.-</ecNumber>
    </submittedName>
</protein>
<evidence type="ECO:0000313" key="5">
    <source>
        <dbReference type="EMBL" id="WYY09311.1"/>
    </source>
</evidence>
<proteinExistence type="inferred from homology"/>
<dbReference type="EMBL" id="CP136137">
    <property type="protein sequence ID" value="WYY09311.1"/>
    <property type="molecule type" value="Genomic_DNA"/>
</dbReference>
<keyword evidence="4 5" id="KW-0560">Oxidoreductase</keyword>
<dbReference type="InterPro" id="IPR036188">
    <property type="entry name" value="FAD/NAD-bd_sf"/>
</dbReference>
<keyword evidence="6" id="KW-1185">Reference proteome</keyword>
<evidence type="ECO:0000256" key="1">
    <source>
        <dbReference type="ARBA" id="ARBA00010139"/>
    </source>
</evidence>
<dbReference type="GO" id="GO:0016491">
    <property type="term" value="F:oxidoreductase activity"/>
    <property type="evidence" value="ECO:0007669"/>
    <property type="project" value="UniProtKB-KW"/>
</dbReference>